<dbReference type="InterPro" id="IPR013656">
    <property type="entry name" value="PAS_4"/>
</dbReference>
<gene>
    <name evidence="2" type="ORF">SPIRO4BDMA_40563</name>
</gene>
<reference evidence="2" key="1">
    <citation type="submission" date="2017-02" db="EMBL/GenBank/DDBJ databases">
        <authorList>
            <person name="Regsiter A."/>
            <person name="William W."/>
        </authorList>
    </citation>
    <scope>NUCLEOTIDE SEQUENCE</scope>
    <source>
        <strain evidence="2">BdmA 4</strain>
    </source>
</reference>
<dbReference type="AlphaFoldDB" id="A0A3P3XNY0"/>
<evidence type="ECO:0000259" key="1">
    <source>
        <dbReference type="Pfam" id="PF08448"/>
    </source>
</evidence>
<sequence length="120" mass="13701">MSDTQPENTVTAWQDEFSASITVIDRDFTILFMNEKSATGFAKWGGMTLLGKDVRHCHQERSVRIIEHILETGEPNIYTIEKNGVKKLIYQAPWRENGQIAGVVELSMEIPFEMPHHVRG</sequence>
<protein>
    <submittedName>
        <fullName evidence="2">PAS fold domain protein</fullName>
    </submittedName>
</protein>
<proteinExistence type="predicted"/>
<dbReference type="Pfam" id="PF08448">
    <property type="entry name" value="PAS_4"/>
    <property type="match status" value="1"/>
</dbReference>
<dbReference type="Gene3D" id="3.30.450.20">
    <property type="entry name" value="PAS domain"/>
    <property type="match status" value="1"/>
</dbReference>
<evidence type="ECO:0000313" key="2">
    <source>
        <dbReference type="EMBL" id="SLM17991.1"/>
    </source>
</evidence>
<name>A0A3P3XNY0_9SPIR</name>
<accession>A0A3P3XNY0</accession>
<dbReference type="EMBL" id="FWDO01000004">
    <property type="protein sequence ID" value="SLM17991.1"/>
    <property type="molecule type" value="Genomic_DNA"/>
</dbReference>
<feature type="domain" description="PAS fold-4" evidence="1">
    <location>
        <begin position="17"/>
        <end position="110"/>
    </location>
</feature>
<organism evidence="2">
    <name type="scientific">uncultured spirochete</name>
    <dbReference type="NCBI Taxonomy" id="156406"/>
    <lineage>
        <taxon>Bacteria</taxon>
        <taxon>Pseudomonadati</taxon>
        <taxon>Spirochaetota</taxon>
        <taxon>Spirochaetia</taxon>
        <taxon>Spirochaetales</taxon>
        <taxon>environmental samples</taxon>
    </lineage>
</organism>